<dbReference type="InterPro" id="IPR019999">
    <property type="entry name" value="Anth_synth_I-like"/>
</dbReference>
<name>A0A1F4Q1B7_UNCSA</name>
<evidence type="ECO:0000259" key="1">
    <source>
        <dbReference type="Pfam" id="PF00425"/>
    </source>
</evidence>
<dbReference type="PANTHER" id="PTHR11236:SF50">
    <property type="entry name" value="AMINODEOXYCHORISMATE SYNTHASE COMPONENT 1"/>
    <property type="match status" value="1"/>
</dbReference>
<dbReference type="Gene3D" id="3.60.120.10">
    <property type="entry name" value="Anthranilate synthase"/>
    <property type="match status" value="1"/>
</dbReference>
<organism evidence="2 3">
    <name type="scientific">candidate division WOR-1 bacterium RIFCSPHIGHO2_01_FULL_53_15</name>
    <dbReference type="NCBI Taxonomy" id="1802564"/>
    <lineage>
        <taxon>Bacteria</taxon>
        <taxon>Bacillati</taxon>
        <taxon>Saganbacteria</taxon>
    </lineage>
</organism>
<proteinExistence type="predicted"/>
<evidence type="ECO:0000313" key="2">
    <source>
        <dbReference type="EMBL" id="OGB89724.1"/>
    </source>
</evidence>
<dbReference type="SUPFAM" id="SSF56322">
    <property type="entry name" value="ADC synthase"/>
    <property type="match status" value="1"/>
</dbReference>
<feature type="domain" description="Chorismate-utilising enzyme C-terminal" evidence="1">
    <location>
        <begin position="96"/>
        <end position="350"/>
    </location>
</feature>
<dbReference type="EMBL" id="METM01000021">
    <property type="protein sequence ID" value="OGB89724.1"/>
    <property type="molecule type" value="Genomic_DNA"/>
</dbReference>
<evidence type="ECO:0000313" key="3">
    <source>
        <dbReference type="Proteomes" id="UP000178724"/>
    </source>
</evidence>
<gene>
    <name evidence="2" type="ORF">A2625_06350</name>
</gene>
<dbReference type="AlphaFoldDB" id="A0A1F4Q1B7"/>
<dbReference type="PRINTS" id="PR00095">
    <property type="entry name" value="ANTSNTHASEI"/>
</dbReference>
<dbReference type="InterPro" id="IPR015890">
    <property type="entry name" value="Chorismate_C"/>
</dbReference>
<dbReference type="GO" id="GO:0000162">
    <property type="term" value="P:L-tryptophan biosynthetic process"/>
    <property type="evidence" value="ECO:0007669"/>
    <property type="project" value="TreeGrafter"/>
</dbReference>
<dbReference type="Pfam" id="PF00425">
    <property type="entry name" value="Chorismate_bind"/>
    <property type="match status" value="1"/>
</dbReference>
<dbReference type="PANTHER" id="PTHR11236">
    <property type="entry name" value="AMINOBENZOATE/ANTHRANILATE SYNTHASE"/>
    <property type="match status" value="1"/>
</dbReference>
<sequence>MEEAIARGYYLAGFLSYEAGYAFEELFHHNKTYDFPLVCFGAFKKPTSSADFQPAPFFICDGEGKTKKGLSPLHLMERGGGSRRAPACRQAGVRIKRDYLTALRRIHRLIAAGETYQINYTFKRKFDFSGDPFALYQRLKKRQATPYSAFIDSKGFSILSLSPELFFKKQGDKITVKPMKGTIGIGKGNRNRLKADMKNRAENLMIVDLLRNDLGRIARFGSVKTIKLFEVEKYKTLYQMTSSIEAKIEPTIQLYKLFRNLYPSGSVTGAPKIRAMQIIRELEKEERKIYCGSIGVITPARNMVFNVAIRTILLTPHPLPLTLYSGELGLGSGIVFDSDPAKEYEECLLKGEFLVG</sequence>
<comment type="caution">
    <text evidence="2">The sequence shown here is derived from an EMBL/GenBank/DDBJ whole genome shotgun (WGS) entry which is preliminary data.</text>
</comment>
<reference evidence="2 3" key="1">
    <citation type="journal article" date="2016" name="Nat. Commun.">
        <title>Thousands of microbial genomes shed light on interconnected biogeochemical processes in an aquifer system.</title>
        <authorList>
            <person name="Anantharaman K."/>
            <person name="Brown C.T."/>
            <person name="Hug L.A."/>
            <person name="Sharon I."/>
            <person name="Castelle C.J."/>
            <person name="Probst A.J."/>
            <person name="Thomas B.C."/>
            <person name="Singh A."/>
            <person name="Wilkins M.J."/>
            <person name="Karaoz U."/>
            <person name="Brodie E.L."/>
            <person name="Williams K.H."/>
            <person name="Hubbard S.S."/>
            <person name="Banfield J.F."/>
        </authorList>
    </citation>
    <scope>NUCLEOTIDE SEQUENCE [LARGE SCALE GENOMIC DNA]</scope>
</reference>
<protein>
    <recommendedName>
        <fullName evidence="1">Chorismate-utilising enzyme C-terminal domain-containing protein</fullName>
    </recommendedName>
</protein>
<dbReference type="InterPro" id="IPR005801">
    <property type="entry name" value="ADC_synthase"/>
</dbReference>
<accession>A0A1F4Q1B7</accession>
<dbReference type="Proteomes" id="UP000178724">
    <property type="component" value="Unassembled WGS sequence"/>
</dbReference>
<dbReference type="GO" id="GO:0046820">
    <property type="term" value="F:4-amino-4-deoxychorismate synthase activity"/>
    <property type="evidence" value="ECO:0007669"/>
    <property type="project" value="TreeGrafter"/>
</dbReference>